<comment type="caution">
    <text evidence="2">The sequence shown here is derived from an EMBL/GenBank/DDBJ whole genome shotgun (WGS) entry which is preliminary data.</text>
</comment>
<dbReference type="InterPro" id="IPR005565">
    <property type="entry name" value="Hemolysn_activator_HlyB_C"/>
</dbReference>
<dbReference type="Gene3D" id="2.40.160.50">
    <property type="entry name" value="membrane protein fhac: a member of the omp85/tpsb transporter family"/>
    <property type="match status" value="1"/>
</dbReference>
<dbReference type="InterPro" id="IPR051544">
    <property type="entry name" value="TPS_OM_transporter"/>
</dbReference>
<dbReference type="GO" id="GO:0046819">
    <property type="term" value="P:protein secretion by the type V secretion system"/>
    <property type="evidence" value="ECO:0007669"/>
    <property type="project" value="TreeGrafter"/>
</dbReference>
<evidence type="ECO:0000259" key="1">
    <source>
        <dbReference type="Pfam" id="PF03865"/>
    </source>
</evidence>
<evidence type="ECO:0000313" key="3">
    <source>
        <dbReference type="Proteomes" id="UP001333818"/>
    </source>
</evidence>
<dbReference type="RefSeq" id="WP_330482132.1">
    <property type="nucleotide sequence ID" value="NZ_JAZBJZ010000007.1"/>
</dbReference>
<gene>
    <name evidence="2" type="ORF">V2H45_02990</name>
</gene>
<dbReference type="GO" id="GO:0098046">
    <property type="term" value="C:type V protein secretion system complex"/>
    <property type="evidence" value="ECO:0007669"/>
    <property type="project" value="TreeGrafter"/>
</dbReference>
<dbReference type="EMBL" id="JAZBJZ010000007">
    <property type="protein sequence ID" value="MEE3715708.1"/>
    <property type="molecule type" value="Genomic_DNA"/>
</dbReference>
<protein>
    <submittedName>
        <fullName evidence="2">ShlB/FhaC/HecB family hemolysin secretion/activation protein</fullName>
    </submittedName>
</protein>
<dbReference type="PANTHER" id="PTHR34597">
    <property type="entry name" value="SLR1661 PROTEIN"/>
    <property type="match status" value="1"/>
</dbReference>
<organism evidence="2 3">
    <name type="scientific">Tumidithrix elongata BACA0141</name>
    <dbReference type="NCBI Taxonomy" id="2716417"/>
    <lineage>
        <taxon>Bacteria</taxon>
        <taxon>Bacillati</taxon>
        <taxon>Cyanobacteriota</taxon>
        <taxon>Cyanophyceae</taxon>
        <taxon>Pseudanabaenales</taxon>
        <taxon>Pseudanabaenaceae</taxon>
        <taxon>Tumidithrix</taxon>
        <taxon>Tumidithrix elongata</taxon>
    </lineage>
</organism>
<evidence type="ECO:0000313" key="2">
    <source>
        <dbReference type="EMBL" id="MEE3715708.1"/>
    </source>
</evidence>
<sequence length="293" mass="32384">MQPLLKISNGFYNGTVSFSFGTSSSNVIEAPFDILDIRSSSRNYEVSLRQPLFQSTSQDFAIGLTASHRQSEASLLGGEIPFPSLGSDDNGKTNLSALRFFQEYVERSSEEVFAARSQFSLGIDAFGATINPSSPDGRFLTWRGQAQYVRLLAPETLLLLRADLQLADRPLLSQEQISFGGQDTLRGFRQDAVLTDNGLLFSAEVRIPVLRIPEISGLLQIAPFFDFGKAWNHSIRPDPDPSTLASFGMGLRFQISDRLTARLDLGIPLSRISGVKNTWQENGFYFSLVANPF</sequence>
<name>A0AAW9PYY6_9CYAN</name>
<reference evidence="2" key="1">
    <citation type="submission" date="2024-01" db="EMBL/GenBank/DDBJ databases">
        <title>Bank of Algae and Cyanobacteria of the Azores (BACA) strain genomes.</title>
        <authorList>
            <person name="Luz R."/>
            <person name="Cordeiro R."/>
            <person name="Fonseca A."/>
            <person name="Goncalves V."/>
        </authorList>
    </citation>
    <scope>NUCLEOTIDE SEQUENCE</scope>
    <source>
        <strain evidence="2">BACA0141</strain>
    </source>
</reference>
<dbReference type="AlphaFoldDB" id="A0AAW9PYY6"/>
<dbReference type="PANTHER" id="PTHR34597:SF3">
    <property type="entry name" value="OUTER MEMBRANE TRANSPORTER CDIB"/>
    <property type="match status" value="1"/>
</dbReference>
<dbReference type="Proteomes" id="UP001333818">
    <property type="component" value="Unassembled WGS sequence"/>
</dbReference>
<dbReference type="Pfam" id="PF03865">
    <property type="entry name" value="ShlB"/>
    <property type="match status" value="1"/>
</dbReference>
<feature type="domain" description="Haemolysin activator HlyB C-terminal" evidence="1">
    <location>
        <begin position="25"/>
        <end position="253"/>
    </location>
</feature>
<accession>A0AAW9PYY6</accession>
<keyword evidence="3" id="KW-1185">Reference proteome</keyword>
<proteinExistence type="predicted"/>
<dbReference type="GO" id="GO:0008320">
    <property type="term" value="F:protein transmembrane transporter activity"/>
    <property type="evidence" value="ECO:0007669"/>
    <property type="project" value="TreeGrafter"/>
</dbReference>